<keyword evidence="2" id="KW-1185">Reference proteome</keyword>
<dbReference type="Gene3D" id="3.30.1240.10">
    <property type="match status" value="1"/>
</dbReference>
<dbReference type="OrthoDB" id="1654797at2"/>
<keyword evidence="1" id="KW-0378">Hydrolase</keyword>
<dbReference type="SUPFAM" id="SSF56784">
    <property type="entry name" value="HAD-like"/>
    <property type="match status" value="1"/>
</dbReference>
<dbReference type="InterPro" id="IPR023214">
    <property type="entry name" value="HAD_sf"/>
</dbReference>
<dbReference type="KEGG" id="ebm:SG0102_06450"/>
<name>A0A3G9JIG7_9FIRM</name>
<dbReference type="Proteomes" id="UP000268059">
    <property type="component" value="Chromosome"/>
</dbReference>
<evidence type="ECO:0000313" key="2">
    <source>
        <dbReference type="Proteomes" id="UP000268059"/>
    </source>
</evidence>
<dbReference type="RefSeq" id="WP_125118637.1">
    <property type="nucleotide sequence ID" value="NZ_AP019309.1"/>
</dbReference>
<dbReference type="GO" id="GO:0000287">
    <property type="term" value="F:magnesium ion binding"/>
    <property type="evidence" value="ECO:0007669"/>
    <property type="project" value="TreeGrafter"/>
</dbReference>
<dbReference type="PROSITE" id="PS01229">
    <property type="entry name" value="COF_2"/>
    <property type="match status" value="1"/>
</dbReference>
<dbReference type="InterPro" id="IPR036412">
    <property type="entry name" value="HAD-like_sf"/>
</dbReference>
<evidence type="ECO:0000313" key="1">
    <source>
        <dbReference type="EMBL" id="BBH25711.1"/>
    </source>
</evidence>
<dbReference type="Gene3D" id="3.40.50.1000">
    <property type="entry name" value="HAD superfamily/HAD-like"/>
    <property type="match status" value="1"/>
</dbReference>
<gene>
    <name evidence="1" type="ORF">SG0102_06450</name>
</gene>
<accession>A0A3G9JIG7</accession>
<dbReference type="Pfam" id="PF08282">
    <property type="entry name" value="Hydrolase_3"/>
    <property type="match status" value="1"/>
</dbReference>
<dbReference type="EMBL" id="AP019309">
    <property type="protein sequence ID" value="BBH25711.1"/>
    <property type="molecule type" value="Genomic_DNA"/>
</dbReference>
<reference evidence="1 2" key="1">
    <citation type="submission" date="2018-11" db="EMBL/GenBank/DDBJ databases">
        <title>Novel Erysipelotrichaceae bacterium isolated from small intestine of a swine.</title>
        <authorList>
            <person name="Kim J.S."/>
            <person name="Choe H."/>
            <person name="Lee Y.R."/>
            <person name="Kim K.M."/>
            <person name="Park D.S."/>
        </authorList>
    </citation>
    <scope>NUCLEOTIDE SEQUENCE [LARGE SCALE GENOMIC DNA]</scope>
    <source>
        <strain evidence="1 2">SG0102</strain>
    </source>
</reference>
<dbReference type="PANTHER" id="PTHR10000:SF25">
    <property type="entry name" value="PHOSPHATASE YKRA-RELATED"/>
    <property type="match status" value="1"/>
</dbReference>
<proteinExistence type="predicted"/>
<dbReference type="AlphaFoldDB" id="A0A3G9JIG7"/>
<dbReference type="GO" id="GO:0016791">
    <property type="term" value="F:phosphatase activity"/>
    <property type="evidence" value="ECO:0007669"/>
    <property type="project" value="TreeGrafter"/>
</dbReference>
<sequence>MEIFCFDVDGTLRDNRAHEVSASTQRTLAQLHGAGHKLIVSTGRGLDSLKRTQIFEIAPWDGFVINNGQLVLDGNLNVLEEHVFDPQSVIETIAIADALGYAVTLKKKERLITKKPDEYVYTTQKYFGNVIPPVGRYNGHDDVYAMCLFGPLGYDYEPFTHVKGVDVAPGMSTYADATIAGVSKATGNNVFVKKYGADGYIAFGDSQNDLKMFEGAKLSICMGNGDPLTKKAASYVTDDIDHDGIEKACLHFHFIKEEE</sequence>
<protein>
    <submittedName>
        <fullName evidence="1">Hydrolase</fullName>
    </submittedName>
</protein>
<dbReference type="InParanoid" id="A0A3G9JIG7"/>
<organism evidence="1 2">
    <name type="scientific">Intestinibaculum porci</name>
    <dbReference type="NCBI Taxonomy" id="2487118"/>
    <lineage>
        <taxon>Bacteria</taxon>
        <taxon>Bacillati</taxon>
        <taxon>Bacillota</taxon>
        <taxon>Erysipelotrichia</taxon>
        <taxon>Erysipelotrichales</taxon>
        <taxon>Erysipelotrichaceae</taxon>
        <taxon>Intestinibaculum</taxon>
    </lineage>
</organism>
<dbReference type="PANTHER" id="PTHR10000">
    <property type="entry name" value="PHOSPHOSERINE PHOSPHATASE"/>
    <property type="match status" value="1"/>
</dbReference>
<dbReference type="GO" id="GO:0005829">
    <property type="term" value="C:cytosol"/>
    <property type="evidence" value="ECO:0007669"/>
    <property type="project" value="TreeGrafter"/>
</dbReference>